<feature type="region of interest" description="Disordered" evidence="1">
    <location>
        <begin position="857"/>
        <end position="885"/>
    </location>
</feature>
<evidence type="ECO:0000256" key="1">
    <source>
        <dbReference type="SAM" id="MobiDB-lite"/>
    </source>
</evidence>
<feature type="compositionally biased region" description="Polar residues" evidence="1">
    <location>
        <begin position="51"/>
        <end position="71"/>
    </location>
</feature>
<protein>
    <submittedName>
        <fullName evidence="2">Uncharacterized protein</fullName>
    </submittedName>
</protein>
<feature type="region of interest" description="Disordered" evidence="1">
    <location>
        <begin position="759"/>
        <end position="838"/>
    </location>
</feature>
<feature type="compositionally biased region" description="Basic and acidic residues" evidence="1">
    <location>
        <begin position="416"/>
        <end position="426"/>
    </location>
</feature>
<reference evidence="2 3" key="1">
    <citation type="journal article" date="2018" name="Sci. Rep.">
        <title>Genome sequence of the cauliflower mushroom Sparassis crispa (Hanabiratake) and its association with beneficial usage.</title>
        <authorList>
            <person name="Kiyama R."/>
            <person name="Furutani Y."/>
            <person name="Kawaguchi K."/>
            <person name="Nakanishi T."/>
        </authorList>
    </citation>
    <scope>NUCLEOTIDE SEQUENCE [LARGE SCALE GENOMIC DNA]</scope>
</reference>
<name>A0A401GA52_9APHY</name>
<gene>
    <name evidence="2" type="ORF">SCP_0202630</name>
</gene>
<keyword evidence="3" id="KW-1185">Reference proteome</keyword>
<feature type="compositionally biased region" description="Basic and acidic residues" evidence="1">
    <location>
        <begin position="1083"/>
        <end position="1092"/>
    </location>
</feature>
<feature type="compositionally biased region" description="Polar residues" evidence="1">
    <location>
        <begin position="492"/>
        <end position="501"/>
    </location>
</feature>
<feature type="compositionally biased region" description="Polar residues" evidence="1">
    <location>
        <begin position="295"/>
        <end position="305"/>
    </location>
</feature>
<sequence length="1092" mass="120062">MSGQSPQRNRKTLLGTQGPVQNIAPRESTPSPSFRERQRTAKAHLLPIVPTVSQILANQSQSIHQGQQPSPTASISSHQSRRSPPPTTRISPTASKMAAPTLPRDRSPERLNSPPPLQHTVSQPILPHMVPLPPAAPQHSQSQSSVLSRVMTDPHHPRPVNRVPPPNFISQYRTVDDEWQVTDELMAEIERADYQAAQGQLSHPAGTSGVAYAGGAASSGAGLQHQLTMNTAAKDPAVERVRATDRSSPKDQDSSGPPAVAKRQTRDRAQTVSSQLPVHDTNGANRTPEYRGSPQYATPMSSPNERSAGYTQYVPEGYQAGNSQGPTPPALRKASGQVGVVPNQVAAEPRSTPPAASKLASHTPPLQAMTQRPPDRSLPVQEEPEEDHDRDDHDNRQYDDTRGTPSPASDVYPDGSRFDVLREHAAKTVHTTTDDDEETLNEEDDDHHHRSKSGEESDAGFTPRSPSTTLPERPRDAPYAAGGGQYMPSGGQYVQPSTEYQKTVRAKHRSGSTDQLGMRTFDPAMFEHTVNSLRSDDAPVNGQRQQQSPPQQQHSPPQPPLPPQVQSQSLPPPQTQAQQQIQHQMESQMQQMDNSRHYGSNHVQDQRMTYPGMPHPGDMQGLIDDSTSVYLRAYLQSPSSRPNAPIPPTPQSQTAAPSPIISAQSELEHRQIGSPYPYPFTHIRRTTVAAPTQAPSSSYDLNDPAVIREQLALQMQIYALNNGLATPTDSTFSPSSTPFPGPGYNPWAFIPTMAGHPNMGGGSAMSIRSSPSHEPVHLPPPPLAMRGRGLRRRDQTVNLRQQGGRDTRRVKPPPRVESTQPRETSPEPSSGEETAGEERFVDQYVREGEEVDWAHVRGHENGHGNGNGNGNGNEIENGEVADNPDDEGDWVDEDEDGEEEDLLDLEFHPTFVSNPQKRRRRWETRWDAVTQSFQSLDRETDATLILLASPAHSSKLYALTSRSIRRDSALLNSSKLTAIRTSFNHLASQRRVARSQRISLFDRLHLSSPSIRGSPGSGDSREDDLRRALEAALGSLGEMGKIYEQRETRWRDELRQLSEDRDKVELLLHQALGPSGLTNGNGHTDDTNDRML</sequence>
<evidence type="ECO:0000313" key="2">
    <source>
        <dbReference type="EMBL" id="GBE79066.1"/>
    </source>
</evidence>
<dbReference type="STRING" id="139825.A0A401GA52"/>
<feature type="compositionally biased region" description="Basic and acidic residues" evidence="1">
    <location>
        <begin position="236"/>
        <end position="253"/>
    </location>
</feature>
<accession>A0A401GA52</accession>
<dbReference type="InParanoid" id="A0A401GA52"/>
<feature type="region of interest" description="Disordered" evidence="1">
    <location>
        <begin position="231"/>
        <end position="518"/>
    </location>
</feature>
<feature type="region of interest" description="Disordered" evidence="1">
    <location>
        <begin position="637"/>
        <end position="657"/>
    </location>
</feature>
<feature type="compositionally biased region" description="Polar residues" evidence="1">
    <location>
        <begin position="597"/>
        <end position="607"/>
    </location>
</feature>
<dbReference type="RefSeq" id="XP_027609979.1">
    <property type="nucleotide sequence ID" value="XM_027754178.1"/>
</dbReference>
<dbReference type="EMBL" id="BFAD01000002">
    <property type="protein sequence ID" value="GBE79066.1"/>
    <property type="molecule type" value="Genomic_DNA"/>
</dbReference>
<feature type="compositionally biased region" description="Low complexity" evidence="1">
    <location>
        <begin position="543"/>
        <end position="555"/>
    </location>
</feature>
<dbReference type="OrthoDB" id="3243310at2759"/>
<feature type="compositionally biased region" description="Basic and acidic residues" evidence="1">
    <location>
        <begin position="390"/>
        <end position="402"/>
    </location>
</feature>
<proteinExistence type="predicted"/>
<feature type="region of interest" description="Disordered" evidence="1">
    <location>
        <begin position="1072"/>
        <end position="1092"/>
    </location>
</feature>
<feature type="compositionally biased region" description="Basic and acidic residues" evidence="1">
    <location>
        <begin position="446"/>
        <end position="455"/>
    </location>
</feature>
<feature type="compositionally biased region" description="Acidic residues" evidence="1">
    <location>
        <begin position="434"/>
        <end position="445"/>
    </location>
</feature>
<organism evidence="2 3">
    <name type="scientific">Sparassis crispa</name>
    <dbReference type="NCBI Taxonomy" id="139825"/>
    <lineage>
        <taxon>Eukaryota</taxon>
        <taxon>Fungi</taxon>
        <taxon>Dikarya</taxon>
        <taxon>Basidiomycota</taxon>
        <taxon>Agaricomycotina</taxon>
        <taxon>Agaricomycetes</taxon>
        <taxon>Polyporales</taxon>
        <taxon>Sparassidaceae</taxon>
        <taxon>Sparassis</taxon>
    </lineage>
</organism>
<comment type="caution">
    <text evidence="2">The sequence shown here is derived from an EMBL/GenBank/DDBJ whole genome shotgun (WGS) entry which is preliminary data.</text>
</comment>
<feature type="compositionally biased region" description="Low complexity" evidence="1">
    <location>
        <begin position="564"/>
        <end position="591"/>
    </location>
</feature>
<feature type="compositionally biased region" description="Acidic residues" evidence="1">
    <location>
        <begin position="876"/>
        <end position="885"/>
    </location>
</feature>
<feature type="region of interest" description="Disordered" evidence="1">
    <location>
        <begin position="1"/>
        <end position="168"/>
    </location>
</feature>
<dbReference type="GeneID" id="38775983"/>
<dbReference type="AlphaFoldDB" id="A0A401GA52"/>
<dbReference type="Proteomes" id="UP000287166">
    <property type="component" value="Unassembled WGS sequence"/>
</dbReference>
<feature type="region of interest" description="Disordered" evidence="1">
    <location>
        <begin position="534"/>
        <end position="608"/>
    </location>
</feature>
<evidence type="ECO:0000313" key="3">
    <source>
        <dbReference type="Proteomes" id="UP000287166"/>
    </source>
</evidence>